<name>A0AAN8XQ88_POLSC</name>
<evidence type="ECO:0000313" key="2">
    <source>
        <dbReference type="EMBL" id="KAK6644066.1"/>
    </source>
</evidence>
<dbReference type="Proteomes" id="UP001372834">
    <property type="component" value="Unassembled WGS sequence"/>
</dbReference>
<dbReference type="AlphaFoldDB" id="A0AAN8XQ88"/>
<feature type="region of interest" description="Disordered" evidence="1">
    <location>
        <begin position="75"/>
        <end position="97"/>
    </location>
</feature>
<organism evidence="2 3">
    <name type="scientific">Polyplax serrata</name>
    <name type="common">Common mouse louse</name>
    <dbReference type="NCBI Taxonomy" id="468196"/>
    <lineage>
        <taxon>Eukaryota</taxon>
        <taxon>Metazoa</taxon>
        <taxon>Ecdysozoa</taxon>
        <taxon>Arthropoda</taxon>
        <taxon>Hexapoda</taxon>
        <taxon>Insecta</taxon>
        <taxon>Pterygota</taxon>
        <taxon>Neoptera</taxon>
        <taxon>Paraneoptera</taxon>
        <taxon>Psocodea</taxon>
        <taxon>Troctomorpha</taxon>
        <taxon>Phthiraptera</taxon>
        <taxon>Anoplura</taxon>
        <taxon>Polyplacidae</taxon>
        <taxon>Polyplax</taxon>
    </lineage>
</organism>
<feature type="compositionally biased region" description="Basic and acidic residues" evidence="1">
    <location>
        <begin position="87"/>
        <end position="97"/>
    </location>
</feature>
<protein>
    <submittedName>
        <fullName evidence="2">Uncharacterized protein</fullName>
    </submittedName>
</protein>
<evidence type="ECO:0000256" key="1">
    <source>
        <dbReference type="SAM" id="MobiDB-lite"/>
    </source>
</evidence>
<gene>
    <name evidence="2" type="ORF">RUM43_000331</name>
</gene>
<evidence type="ECO:0000313" key="3">
    <source>
        <dbReference type="Proteomes" id="UP001372834"/>
    </source>
</evidence>
<proteinExistence type="predicted"/>
<reference evidence="2 3" key="1">
    <citation type="submission" date="2023-10" db="EMBL/GenBank/DDBJ databases">
        <title>Genomes of two closely related lineages of the louse Polyplax serrata with different host specificities.</title>
        <authorList>
            <person name="Martinu J."/>
            <person name="Tarabai H."/>
            <person name="Stefka J."/>
            <person name="Hypsa V."/>
        </authorList>
    </citation>
    <scope>NUCLEOTIDE SEQUENCE [LARGE SCALE GENOMIC DNA]</scope>
    <source>
        <strain evidence="2">HR10_N</strain>
    </source>
</reference>
<accession>A0AAN8XQ88</accession>
<sequence>MYVSPSYSTPDHLLCTTISNSFWISLVFLENTRIRTGTNIISVEKSSGEITVGVLFLGKKREKMPAREYAEVMNDTTAGGTPAEATRAGERLEKPLC</sequence>
<dbReference type="EMBL" id="JAWJWE010000001">
    <property type="protein sequence ID" value="KAK6644066.1"/>
    <property type="molecule type" value="Genomic_DNA"/>
</dbReference>
<comment type="caution">
    <text evidence="2">The sequence shown here is derived from an EMBL/GenBank/DDBJ whole genome shotgun (WGS) entry which is preliminary data.</text>
</comment>